<evidence type="ECO:0000313" key="3">
    <source>
        <dbReference type="Proteomes" id="UP001611415"/>
    </source>
</evidence>
<dbReference type="RefSeq" id="WP_357409885.1">
    <property type="nucleotide sequence ID" value="NZ_JBEYCD010000017.1"/>
</dbReference>
<dbReference type="SUPFAM" id="SSF56112">
    <property type="entry name" value="Protein kinase-like (PK-like)"/>
    <property type="match status" value="1"/>
</dbReference>
<dbReference type="Proteomes" id="UP001611415">
    <property type="component" value="Unassembled WGS sequence"/>
</dbReference>
<keyword evidence="3" id="KW-1185">Reference proteome</keyword>
<dbReference type="Gene3D" id="3.90.1200.10">
    <property type="match status" value="1"/>
</dbReference>
<gene>
    <name evidence="2" type="ORF">ACH49W_26695</name>
</gene>
<sequence>MTCAIVNPTFGVPGVELSALASWMDLQGIEHGPVTELQSIGGGTQNIMLRFTRGTREFILRRGPLHPRATTNDNLRREMRLLAALAGTAVPHARLIAACPDESVLGESVFYLMEPLDGFNAAVELPALHASNADVRYRMGLALVDALATLSTVDYKQAGLADFGRPDGFLERQVPRWLQELDSYAQLDNYPGHGLPVELVSEWLTRNRPTSGPIGLMHGDYHIANVMFAPDGPHVAAIVDWEMCTIGDPMLDLGWLLATWPEPNRSDDVLSSALAGAGGLPSAQELVRRYGERTGFDVSAADWYAVLACFKLGIILEGTFARSCAGLAPADVGQRLHDSAATLFARARNLIDHH</sequence>
<dbReference type="EMBL" id="JBIRYO010000020">
    <property type="protein sequence ID" value="MFI2476987.1"/>
    <property type="molecule type" value="Genomic_DNA"/>
</dbReference>
<dbReference type="InterPro" id="IPR051678">
    <property type="entry name" value="AGP_Transferase"/>
</dbReference>
<dbReference type="InterPro" id="IPR041726">
    <property type="entry name" value="ACAD10_11_N"/>
</dbReference>
<organism evidence="2 3">
    <name type="scientific">Nocardia xishanensis</name>
    <dbReference type="NCBI Taxonomy" id="238964"/>
    <lineage>
        <taxon>Bacteria</taxon>
        <taxon>Bacillati</taxon>
        <taxon>Actinomycetota</taxon>
        <taxon>Actinomycetes</taxon>
        <taxon>Mycobacteriales</taxon>
        <taxon>Nocardiaceae</taxon>
        <taxon>Nocardia</taxon>
    </lineage>
</organism>
<name>A0ABW7X7A1_9NOCA</name>
<dbReference type="CDD" id="cd05154">
    <property type="entry name" value="ACAD10_11_N-like"/>
    <property type="match status" value="1"/>
</dbReference>
<evidence type="ECO:0000259" key="1">
    <source>
        <dbReference type="Pfam" id="PF01636"/>
    </source>
</evidence>
<dbReference type="InterPro" id="IPR002575">
    <property type="entry name" value="Aminoglycoside_PTrfase"/>
</dbReference>
<dbReference type="Pfam" id="PF01636">
    <property type="entry name" value="APH"/>
    <property type="match status" value="1"/>
</dbReference>
<protein>
    <submittedName>
        <fullName evidence="2">Phosphotransferase family protein</fullName>
    </submittedName>
</protein>
<feature type="domain" description="Aminoglycoside phosphotransferase" evidence="1">
    <location>
        <begin position="37"/>
        <end position="266"/>
    </location>
</feature>
<dbReference type="PANTHER" id="PTHR21310:SF40">
    <property type="entry name" value="AMINOGLYCOSIDE PHOSPHOTRANSFERASE DOMAIN-CONTAINING PROTEIN-RELATED"/>
    <property type="match status" value="1"/>
</dbReference>
<dbReference type="Gene3D" id="3.30.200.20">
    <property type="entry name" value="Phosphorylase Kinase, domain 1"/>
    <property type="match status" value="1"/>
</dbReference>
<comment type="caution">
    <text evidence="2">The sequence shown here is derived from an EMBL/GenBank/DDBJ whole genome shotgun (WGS) entry which is preliminary data.</text>
</comment>
<dbReference type="PANTHER" id="PTHR21310">
    <property type="entry name" value="AMINOGLYCOSIDE PHOSPHOTRANSFERASE-RELATED-RELATED"/>
    <property type="match status" value="1"/>
</dbReference>
<accession>A0ABW7X7A1</accession>
<dbReference type="InterPro" id="IPR011009">
    <property type="entry name" value="Kinase-like_dom_sf"/>
</dbReference>
<evidence type="ECO:0000313" key="2">
    <source>
        <dbReference type="EMBL" id="MFI2476987.1"/>
    </source>
</evidence>
<proteinExistence type="predicted"/>
<reference evidence="2 3" key="1">
    <citation type="submission" date="2024-10" db="EMBL/GenBank/DDBJ databases">
        <title>The Natural Products Discovery Center: Release of the First 8490 Sequenced Strains for Exploring Actinobacteria Biosynthetic Diversity.</title>
        <authorList>
            <person name="Kalkreuter E."/>
            <person name="Kautsar S.A."/>
            <person name="Yang D."/>
            <person name="Bader C.D."/>
            <person name="Teijaro C.N."/>
            <person name="Fluegel L."/>
            <person name="Davis C.M."/>
            <person name="Simpson J.R."/>
            <person name="Lauterbach L."/>
            <person name="Steele A.D."/>
            <person name="Gui C."/>
            <person name="Meng S."/>
            <person name="Li G."/>
            <person name="Viehrig K."/>
            <person name="Ye F."/>
            <person name="Su P."/>
            <person name="Kiefer A.F."/>
            <person name="Nichols A."/>
            <person name="Cepeda A.J."/>
            <person name="Yan W."/>
            <person name="Fan B."/>
            <person name="Jiang Y."/>
            <person name="Adhikari A."/>
            <person name="Zheng C.-J."/>
            <person name="Schuster L."/>
            <person name="Cowan T.M."/>
            <person name="Smanski M.J."/>
            <person name="Chevrette M.G."/>
            <person name="De Carvalho L.P.S."/>
            <person name="Shen B."/>
        </authorList>
    </citation>
    <scope>NUCLEOTIDE SEQUENCE [LARGE SCALE GENOMIC DNA]</scope>
    <source>
        <strain evidence="2 3">NPDC019275</strain>
    </source>
</reference>